<dbReference type="AlphaFoldDB" id="A0AAV4Y0F3"/>
<sequence length="104" mass="12051">MDDREVVAEELKELLKLYSRKTKVNISTDDEDGKKEQMLRQRAGVLSPPLITPQRCQRCRQDLCLVWFHCHIDADSLTGEISLSRPGFRQKYRQGDLLPPQPIT</sequence>
<evidence type="ECO:0000313" key="1">
    <source>
        <dbReference type="EMBL" id="GIZ00792.1"/>
    </source>
</evidence>
<evidence type="ECO:0000313" key="2">
    <source>
        <dbReference type="Proteomes" id="UP001054945"/>
    </source>
</evidence>
<keyword evidence="2" id="KW-1185">Reference proteome</keyword>
<reference evidence="1 2" key="1">
    <citation type="submission" date="2021-06" db="EMBL/GenBank/DDBJ databases">
        <title>Caerostris extrusa draft genome.</title>
        <authorList>
            <person name="Kono N."/>
            <person name="Arakawa K."/>
        </authorList>
    </citation>
    <scope>NUCLEOTIDE SEQUENCE [LARGE SCALE GENOMIC DNA]</scope>
</reference>
<name>A0AAV4Y0F3_CAEEX</name>
<dbReference type="Proteomes" id="UP001054945">
    <property type="component" value="Unassembled WGS sequence"/>
</dbReference>
<proteinExistence type="predicted"/>
<organism evidence="1 2">
    <name type="scientific">Caerostris extrusa</name>
    <name type="common">Bark spider</name>
    <name type="synonym">Caerostris bankana</name>
    <dbReference type="NCBI Taxonomy" id="172846"/>
    <lineage>
        <taxon>Eukaryota</taxon>
        <taxon>Metazoa</taxon>
        <taxon>Ecdysozoa</taxon>
        <taxon>Arthropoda</taxon>
        <taxon>Chelicerata</taxon>
        <taxon>Arachnida</taxon>
        <taxon>Araneae</taxon>
        <taxon>Araneomorphae</taxon>
        <taxon>Entelegynae</taxon>
        <taxon>Araneoidea</taxon>
        <taxon>Araneidae</taxon>
        <taxon>Caerostris</taxon>
    </lineage>
</organism>
<protein>
    <submittedName>
        <fullName evidence="1">Uncharacterized protein</fullName>
    </submittedName>
</protein>
<gene>
    <name evidence="1" type="ORF">CEXT_803911</name>
</gene>
<accession>A0AAV4Y0F3</accession>
<dbReference type="EMBL" id="BPLR01018587">
    <property type="protein sequence ID" value="GIZ00792.1"/>
    <property type="molecule type" value="Genomic_DNA"/>
</dbReference>
<comment type="caution">
    <text evidence="1">The sequence shown here is derived from an EMBL/GenBank/DDBJ whole genome shotgun (WGS) entry which is preliminary data.</text>
</comment>